<reference evidence="5" key="1">
    <citation type="journal article" date="2019" name="Int. J. Syst. Evol. Microbiol.">
        <title>The Global Catalogue of Microorganisms (GCM) 10K type strain sequencing project: providing services to taxonomists for standard genome sequencing and annotation.</title>
        <authorList>
            <consortium name="The Broad Institute Genomics Platform"/>
            <consortium name="The Broad Institute Genome Sequencing Center for Infectious Disease"/>
            <person name="Wu L."/>
            <person name="Ma J."/>
        </authorList>
    </citation>
    <scope>NUCLEOTIDE SEQUENCE [LARGE SCALE GENOMIC DNA]</scope>
    <source>
        <strain evidence="5">CGMCC 4.7277</strain>
    </source>
</reference>
<evidence type="ECO:0000313" key="4">
    <source>
        <dbReference type="EMBL" id="MFC5521315.1"/>
    </source>
</evidence>
<dbReference type="Pfam" id="PF07687">
    <property type="entry name" value="M20_dimer"/>
    <property type="match status" value="1"/>
</dbReference>
<dbReference type="InterPro" id="IPR002933">
    <property type="entry name" value="Peptidase_M20"/>
</dbReference>
<sequence length="448" mass="47530">MRAPATLEKIPSTTSSLFAPDTASAGPADRPGQLRASGRAFAQIAQFHPELTAFRRDLHAHPELGFEEVYTSSRVLHALKLCGVDEVHTGIGKTGIVAVIKGQQTDSMRKSGVRPMVALRADMDALPMTEHNEFGWKSSKAGLMHGCGHDGHTTMLVGAARYLAETRAFAGDAVLVFQPAEEGRGGADAMLKDGLFERFPVQAIYAMHNWPAMRPGTIGINPGPMMAAADRITIEITGRGGHGAHAYLTVDPILVAAHIITAVQSIVSRNVKAMDNAVLSLCAIKAGDLGAMSVVPGNATLVGTVRTFKPEVQDFVERRLNEICALVAQGFGATASVKYERIYPATINSPAEYALAASVAEQLVGTENVVRNLEPSMGSEDFSFMLKVKPGAYLRLGQGEQLPDGKGGVIGGVGSRFLHNSCYDFNDSVLPLGSALFAGIVERSLPLA</sequence>
<keyword evidence="1" id="KW-0378">Hydrolase</keyword>
<dbReference type="SUPFAM" id="SSF53187">
    <property type="entry name" value="Zn-dependent exopeptidases"/>
    <property type="match status" value="1"/>
</dbReference>
<keyword evidence="5" id="KW-1185">Reference proteome</keyword>
<dbReference type="PANTHER" id="PTHR11014">
    <property type="entry name" value="PEPTIDASE M20 FAMILY MEMBER"/>
    <property type="match status" value="1"/>
</dbReference>
<gene>
    <name evidence="4" type="ORF">ACFPP7_10355</name>
</gene>
<accession>A0ABW0Q920</accession>
<protein>
    <submittedName>
        <fullName evidence="4">M20 aminoacylase family protein</fullName>
    </submittedName>
</protein>
<dbReference type="RefSeq" id="WP_084389449.1">
    <property type="nucleotide sequence ID" value="NZ_JBHSMX010000013.1"/>
</dbReference>
<feature type="domain" description="Peptidase M20 dimerisation" evidence="3">
    <location>
        <begin position="232"/>
        <end position="324"/>
    </location>
</feature>
<evidence type="ECO:0000259" key="3">
    <source>
        <dbReference type="Pfam" id="PF07687"/>
    </source>
</evidence>
<dbReference type="Pfam" id="PF01546">
    <property type="entry name" value="Peptidase_M20"/>
    <property type="match status" value="1"/>
</dbReference>
<dbReference type="InterPro" id="IPR017439">
    <property type="entry name" value="Amidohydrolase"/>
</dbReference>
<dbReference type="Gene3D" id="3.40.630.10">
    <property type="entry name" value="Zn peptidases"/>
    <property type="match status" value="1"/>
</dbReference>
<evidence type="ECO:0000256" key="2">
    <source>
        <dbReference type="SAM" id="MobiDB-lite"/>
    </source>
</evidence>
<dbReference type="SUPFAM" id="SSF55031">
    <property type="entry name" value="Bacterial exopeptidase dimerisation domain"/>
    <property type="match status" value="1"/>
</dbReference>
<organism evidence="4 5">
    <name type="scientific">Polaromonas jejuensis</name>
    <dbReference type="NCBI Taxonomy" id="457502"/>
    <lineage>
        <taxon>Bacteria</taxon>
        <taxon>Pseudomonadati</taxon>
        <taxon>Pseudomonadota</taxon>
        <taxon>Betaproteobacteria</taxon>
        <taxon>Burkholderiales</taxon>
        <taxon>Comamonadaceae</taxon>
        <taxon>Polaromonas</taxon>
    </lineage>
</organism>
<dbReference type="PIRSF" id="PIRSF005962">
    <property type="entry name" value="Pept_M20D_amidohydro"/>
    <property type="match status" value="1"/>
</dbReference>
<dbReference type="PANTHER" id="PTHR11014:SF63">
    <property type="entry name" value="METALLOPEPTIDASE, PUTATIVE (AFU_ORTHOLOGUE AFUA_6G09600)-RELATED"/>
    <property type="match status" value="1"/>
</dbReference>
<name>A0ABW0Q920_9BURK</name>
<evidence type="ECO:0000256" key="1">
    <source>
        <dbReference type="ARBA" id="ARBA00022801"/>
    </source>
</evidence>
<dbReference type="Gene3D" id="3.30.70.360">
    <property type="match status" value="1"/>
</dbReference>
<dbReference type="EMBL" id="JBHSMX010000013">
    <property type="protein sequence ID" value="MFC5521315.1"/>
    <property type="molecule type" value="Genomic_DNA"/>
</dbReference>
<evidence type="ECO:0000313" key="5">
    <source>
        <dbReference type="Proteomes" id="UP001596084"/>
    </source>
</evidence>
<dbReference type="InterPro" id="IPR036264">
    <property type="entry name" value="Bact_exopeptidase_dim_dom"/>
</dbReference>
<feature type="region of interest" description="Disordered" evidence="2">
    <location>
        <begin position="1"/>
        <end position="32"/>
    </location>
</feature>
<dbReference type="NCBIfam" id="TIGR01891">
    <property type="entry name" value="amidohydrolases"/>
    <property type="match status" value="1"/>
</dbReference>
<dbReference type="Proteomes" id="UP001596084">
    <property type="component" value="Unassembled WGS sequence"/>
</dbReference>
<dbReference type="InterPro" id="IPR011650">
    <property type="entry name" value="Peptidase_M20_dimer"/>
</dbReference>
<dbReference type="CDD" id="cd05666">
    <property type="entry name" value="M20_Acy1-like"/>
    <property type="match status" value="1"/>
</dbReference>
<proteinExistence type="predicted"/>
<comment type="caution">
    <text evidence="4">The sequence shown here is derived from an EMBL/GenBank/DDBJ whole genome shotgun (WGS) entry which is preliminary data.</text>
</comment>